<dbReference type="InterPro" id="IPR029071">
    <property type="entry name" value="Ubiquitin-like_domsf"/>
</dbReference>
<dbReference type="PANTHER" id="PTHR46835:SF2">
    <property type="entry name" value="BZIP TRANSCRIPTION FACTOR"/>
    <property type="match status" value="1"/>
</dbReference>
<evidence type="ECO:0000313" key="3">
    <source>
        <dbReference type="EMBL" id="THG18255.1"/>
    </source>
</evidence>
<dbReference type="EMBL" id="SDRB02003184">
    <property type="protein sequence ID" value="THG18255.1"/>
    <property type="molecule type" value="Genomic_DNA"/>
</dbReference>
<dbReference type="Gene3D" id="3.10.20.90">
    <property type="entry name" value="Phosphatidylinositol 3-kinase Catalytic Subunit, Chain A, domain 1"/>
    <property type="match status" value="1"/>
</dbReference>
<name>A0A4S4EPR7_CAMSN</name>
<feature type="domain" description="Ubiquitin-like" evidence="2">
    <location>
        <begin position="8"/>
        <end position="85"/>
    </location>
</feature>
<dbReference type="Pfam" id="PF11976">
    <property type="entry name" value="Rad60-SLD"/>
    <property type="match status" value="1"/>
</dbReference>
<evidence type="ECO:0000256" key="1">
    <source>
        <dbReference type="SAM" id="MobiDB-lite"/>
    </source>
</evidence>
<comment type="caution">
    <text evidence="3">The sequence shown here is derived from an EMBL/GenBank/DDBJ whole genome shotgun (WGS) entry which is preliminary data.</text>
</comment>
<protein>
    <recommendedName>
        <fullName evidence="2">Ubiquitin-like domain-containing protein</fullName>
    </recommendedName>
</protein>
<organism evidence="3 4">
    <name type="scientific">Camellia sinensis var. sinensis</name>
    <name type="common">China tea</name>
    <dbReference type="NCBI Taxonomy" id="542762"/>
    <lineage>
        <taxon>Eukaryota</taxon>
        <taxon>Viridiplantae</taxon>
        <taxon>Streptophyta</taxon>
        <taxon>Embryophyta</taxon>
        <taxon>Tracheophyta</taxon>
        <taxon>Spermatophyta</taxon>
        <taxon>Magnoliopsida</taxon>
        <taxon>eudicotyledons</taxon>
        <taxon>Gunneridae</taxon>
        <taxon>Pentapetalae</taxon>
        <taxon>asterids</taxon>
        <taxon>Ericales</taxon>
        <taxon>Theaceae</taxon>
        <taxon>Camellia</taxon>
    </lineage>
</organism>
<gene>
    <name evidence="3" type="ORF">TEA_017199</name>
</gene>
<feature type="compositionally biased region" description="Polar residues" evidence="1">
    <location>
        <begin position="221"/>
        <end position="230"/>
    </location>
</feature>
<sequence>MFGKKESTHVTLKVQRQHVLDVFLRIKRDLSLRELKLAYCVRLGLEIDAVRFTYDGVKIGDNETADELKMEDGHVIDAWSDQSGGGHGGGDASCFTYTMDSSNRLSNLRTSPYPSRPTLLPPIGSLTHPFWSYANSHIVGSEAIQKPMEGQSRHHQRSSSENFLLEQPFWLDDLLNEPETLVQNSHRRSASDSSAYLGPIAKTFNTYGENNLKNPRDGISCQATLSSSTPEELEGLPSTAVKKGDQEDSGSQNQEGLAERSNSPQTKPSASKPEAKRAKQQSAYRSCGRKLQYIVDLERNIQAVGSKASSELEFLDQQNLILGMENRALRQRLDSLSQVYLIKHLEQDVLQTEIARLQTLYQLQQQQQQKHQHSKNYRKKSPDFDGHFVNLSIKNSTA</sequence>
<feature type="region of interest" description="Disordered" evidence="1">
    <location>
        <begin position="218"/>
        <end position="283"/>
    </location>
</feature>
<evidence type="ECO:0000259" key="2">
    <source>
        <dbReference type="PROSITE" id="PS50053"/>
    </source>
</evidence>
<dbReference type="PANTHER" id="PTHR46835">
    <property type="entry name" value="BASIC-LEUCINE ZIPPER (BZIP) TRANSCRIPTION FACTOR FAMILY PROTEIN-RELATED"/>
    <property type="match status" value="1"/>
</dbReference>
<dbReference type="SUPFAM" id="SSF54236">
    <property type="entry name" value="Ubiquitin-like"/>
    <property type="match status" value="1"/>
</dbReference>
<dbReference type="InterPro" id="IPR000626">
    <property type="entry name" value="Ubiquitin-like_dom"/>
</dbReference>
<proteinExistence type="predicted"/>
<evidence type="ECO:0000313" key="4">
    <source>
        <dbReference type="Proteomes" id="UP000306102"/>
    </source>
</evidence>
<dbReference type="AlphaFoldDB" id="A0A4S4EPR7"/>
<dbReference type="InterPro" id="IPR022617">
    <property type="entry name" value="Rad60/SUMO-like_dom"/>
</dbReference>
<dbReference type="Proteomes" id="UP000306102">
    <property type="component" value="Unassembled WGS sequence"/>
</dbReference>
<dbReference type="PROSITE" id="PS50053">
    <property type="entry name" value="UBIQUITIN_2"/>
    <property type="match status" value="1"/>
</dbReference>
<feature type="compositionally biased region" description="Polar residues" evidence="1">
    <location>
        <begin position="249"/>
        <end position="269"/>
    </location>
</feature>
<keyword evidence="4" id="KW-1185">Reference proteome</keyword>
<accession>A0A4S4EPR7</accession>
<dbReference type="InterPro" id="IPR044797">
    <property type="entry name" value="At4g06598-like"/>
</dbReference>
<reference evidence="3 4" key="1">
    <citation type="journal article" date="2018" name="Proc. Natl. Acad. Sci. U.S.A.">
        <title>Draft genome sequence of Camellia sinensis var. sinensis provides insights into the evolution of the tea genome and tea quality.</title>
        <authorList>
            <person name="Wei C."/>
            <person name="Yang H."/>
            <person name="Wang S."/>
            <person name="Zhao J."/>
            <person name="Liu C."/>
            <person name="Gao L."/>
            <person name="Xia E."/>
            <person name="Lu Y."/>
            <person name="Tai Y."/>
            <person name="She G."/>
            <person name="Sun J."/>
            <person name="Cao H."/>
            <person name="Tong W."/>
            <person name="Gao Q."/>
            <person name="Li Y."/>
            <person name="Deng W."/>
            <person name="Jiang X."/>
            <person name="Wang W."/>
            <person name="Chen Q."/>
            <person name="Zhang S."/>
            <person name="Li H."/>
            <person name="Wu J."/>
            <person name="Wang P."/>
            <person name="Li P."/>
            <person name="Shi C."/>
            <person name="Zheng F."/>
            <person name="Jian J."/>
            <person name="Huang B."/>
            <person name="Shan D."/>
            <person name="Shi M."/>
            <person name="Fang C."/>
            <person name="Yue Y."/>
            <person name="Li F."/>
            <person name="Li D."/>
            <person name="Wei S."/>
            <person name="Han B."/>
            <person name="Jiang C."/>
            <person name="Yin Y."/>
            <person name="Xia T."/>
            <person name="Zhang Z."/>
            <person name="Bennetzen J.L."/>
            <person name="Zhao S."/>
            <person name="Wan X."/>
        </authorList>
    </citation>
    <scope>NUCLEOTIDE SEQUENCE [LARGE SCALE GENOMIC DNA]</scope>
    <source>
        <strain evidence="4">cv. Shuchazao</strain>
        <tissue evidence="3">Leaf</tissue>
    </source>
</reference>